<sequence>MIRFNSASTLSPRWRDAEQTNNAVGQNQKRGGAAIEDRSQKLLTCLQTQTTETKHPHSRSILRARSDGNEPSPTMSNRQTLVDERPSCRQGRANHSTPQQRVTLRITTQPDQAERAHPLPSLASAYVHTARPSKTKLRFTMRTPTS</sequence>
<evidence type="ECO:0000256" key="1">
    <source>
        <dbReference type="SAM" id="MobiDB-lite"/>
    </source>
</evidence>
<feature type="compositionally biased region" description="Polar residues" evidence="1">
    <location>
        <begin position="19"/>
        <end position="29"/>
    </location>
</feature>
<accession>A0A8S9MF99</accession>
<evidence type="ECO:0000313" key="3">
    <source>
        <dbReference type="Proteomes" id="UP000712281"/>
    </source>
</evidence>
<feature type="compositionally biased region" description="Polar residues" evidence="1">
    <location>
        <begin position="69"/>
        <end position="80"/>
    </location>
</feature>
<organism evidence="2 3">
    <name type="scientific">Brassica cretica</name>
    <name type="common">Mustard</name>
    <dbReference type="NCBI Taxonomy" id="69181"/>
    <lineage>
        <taxon>Eukaryota</taxon>
        <taxon>Viridiplantae</taxon>
        <taxon>Streptophyta</taxon>
        <taxon>Embryophyta</taxon>
        <taxon>Tracheophyta</taxon>
        <taxon>Spermatophyta</taxon>
        <taxon>Magnoliopsida</taxon>
        <taxon>eudicotyledons</taxon>
        <taxon>Gunneridae</taxon>
        <taxon>Pentapetalae</taxon>
        <taxon>rosids</taxon>
        <taxon>malvids</taxon>
        <taxon>Brassicales</taxon>
        <taxon>Brassicaceae</taxon>
        <taxon>Brassiceae</taxon>
        <taxon>Brassica</taxon>
    </lineage>
</organism>
<protein>
    <submittedName>
        <fullName evidence="2">Uncharacterized protein</fullName>
    </submittedName>
</protein>
<feature type="compositionally biased region" description="Polar residues" evidence="1">
    <location>
        <begin position="1"/>
        <end position="11"/>
    </location>
</feature>
<reference evidence="2" key="1">
    <citation type="submission" date="2019-12" db="EMBL/GenBank/DDBJ databases">
        <title>Genome sequencing and annotation of Brassica cretica.</title>
        <authorList>
            <person name="Studholme D.J."/>
            <person name="Sarris P.F."/>
        </authorList>
    </citation>
    <scope>NUCLEOTIDE SEQUENCE</scope>
    <source>
        <strain evidence="2">PFS-001/15</strain>
        <tissue evidence="2">Leaf</tissue>
    </source>
</reference>
<evidence type="ECO:0000313" key="2">
    <source>
        <dbReference type="EMBL" id="KAF2618680.1"/>
    </source>
</evidence>
<proteinExistence type="predicted"/>
<feature type="region of interest" description="Disordered" evidence="1">
    <location>
        <begin position="1"/>
        <end position="32"/>
    </location>
</feature>
<feature type="compositionally biased region" description="Polar residues" evidence="1">
    <location>
        <begin position="93"/>
        <end position="103"/>
    </location>
</feature>
<dbReference type="Proteomes" id="UP000712281">
    <property type="component" value="Unassembled WGS sequence"/>
</dbReference>
<gene>
    <name evidence="2" type="ORF">F2Q68_00038927</name>
</gene>
<dbReference type="AlphaFoldDB" id="A0A8S9MF99"/>
<comment type="caution">
    <text evidence="2">The sequence shown here is derived from an EMBL/GenBank/DDBJ whole genome shotgun (WGS) entry which is preliminary data.</text>
</comment>
<feature type="region of interest" description="Disordered" evidence="1">
    <location>
        <begin position="48"/>
        <end position="103"/>
    </location>
</feature>
<name>A0A8S9MF99_BRACR</name>
<dbReference type="EMBL" id="QGKW02000007">
    <property type="protein sequence ID" value="KAF2618680.1"/>
    <property type="molecule type" value="Genomic_DNA"/>
</dbReference>